<feature type="binding site" evidence="6">
    <location>
        <begin position="525"/>
        <end position="526"/>
    </location>
    <ligand>
        <name>FAD</name>
        <dbReference type="ChEBI" id="CHEBI:57692"/>
    </ligand>
</feature>
<organism evidence="9 10">
    <name type="scientific">Passalora fulva</name>
    <name type="common">Tomato leaf mold</name>
    <name type="synonym">Cladosporium fulvum</name>
    <dbReference type="NCBI Taxonomy" id="5499"/>
    <lineage>
        <taxon>Eukaryota</taxon>
        <taxon>Fungi</taxon>
        <taxon>Dikarya</taxon>
        <taxon>Ascomycota</taxon>
        <taxon>Pezizomycotina</taxon>
        <taxon>Dothideomycetes</taxon>
        <taxon>Dothideomycetidae</taxon>
        <taxon>Mycosphaerellales</taxon>
        <taxon>Mycosphaerellaceae</taxon>
        <taxon>Fulvia</taxon>
    </lineage>
</organism>
<feature type="binding site" evidence="6">
    <location>
        <position position="100"/>
    </location>
    <ligand>
        <name>FAD</name>
        <dbReference type="ChEBI" id="CHEBI:57692"/>
    </ligand>
</feature>
<dbReference type="GeneID" id="71981161"/>
<comment type="cofactor">
    <cofactor evidence="1 6">
        <name>FAD</name>
        <dbReference type="ChEBI" id="CHEBI:57692"/>
    </cofactor>
</comment>
<dbReference type="GO" id="GO:0016614">
    <property type="term" value="F:oxidoreductase activity, acting on CH-OH group of donors"/>
    <property type="evidence" value="ECO:0007669"/>
    <property type="project" value="InterPro"/>
</dbReference>
<evidence type="ECO:0000256" key="1">
    <source>
        <dbReference type="ARBA" id="ARBA00001974"/>
    </source>
</evidence>
<dbReference type="Pfam" id="PF00732">
    <property type="entry name" value="GMC_oxred_N"/>
    <property type="match status" value="1"/>
</dbReference>
<dbReference type="Gene3D" id="4.10.450.10">
    <property type="entry name" value="Glucose Oxidase, domain 2"/>
    <property type="match status" value="1"/>
</dbReference>
<sequence length="595" mass="65655">MPLYNSLPDSILTDGVDVIIAGGGTAGCVVASRLAEADPNLSILVIEQGINNFNLPQCIYPALFPKNLLVDNETATALFWKGNKSALLGDREPIVPSGGVLGGGSSINWMVYTRAQRSDFDSWNTPGWSANEGWQYPPERDREHHGDSGPVNVSSGTFRARHAEDEFIDAAAKLGYRELKDLQNLDANNGTERWLRYVGPDGKRQDAAHRFLHPKLQSGGYLNLHVLVETQVVRVIFDENKRAVGIEYQPNPRYRSDGKPQVVKASRMVVLSAGANGTPLILERSGVGDPEILKRAGVPLVEPVTNVGKEYQDHHLSLWAYRTDLGHRDTINGFSDGRFDVADAIRKNDELLGWNSMDASGKFRPTEREVANLGPAFQKAWERDFKHAPDRPLMIIAMYLSYFGDHTTLPDSAEYVSMACWTAYPYSRGHIHITGRSLDDPIDFDTGYLNDEKEGYVDVKKHIWSTKIYRGELASSHPKFPAGSKAAVVERALGPVPDDAPFIQYSKEDDAAIEQKVRETVSTTWHSLGTCKMSPREKGGVVDRTLSVYGVKGLKLADLSIPPENVGANTNNTALMIGEKAADLFIKELGIKARI</sequence>
<reference evidence="9" key="1">
    <citation type="submission" date="2021-12" db="EMBL/GenBank/DDBJ databases">
        <authorList>
            <person name="Zaccaron A."/>
            <person name="Stergiopoulos I."/>
        </authorList>
    </citation>
    <scope>NUCLEOTIDE SEQUENCE</scope>
    <source>
        <strain evidence="9">Race5_Kim</strain>
    </source>
</reference>
<evidence type="ECO:0000256" key="5">
    <source>
        <dbReference type="ARBA" id="ARBA00023002"/>
    </source>
</evidence>
<keyword evidence="4 6" id="KW-0274">FAD</keyword>
<evidence type="ECO:0000256" key="3">
    <source>
        <dbReference type="ARBA" id="ARBA00022630"/>
    </source>
</evidence>
<dbReference type="Gene3D" id="3.30.560.10">
    <property type="entry name" value="Glucose Oxidase, domain 3"/>
    <property type="match status" value="1"/>
</dbReference>
<evidence type="ECO:0000256" key="7">
    <source>
        <dbReference type="SAM" id="MobiDB-lite"/>
    </source>
</evidence>
<dbReference type="AlphaFoldDB" id="A0A9Q8L7H9"/>
<feature type="compositionally biased region" description="Basic and acidic residues" evidence="7">
    <location>
        <begin position="138"/>
        <end position="147"/>
    </location>
</feature>
<comment type="similarity">
    <text evidence="2">Belongs to the GMC oxidoreductase family.</text>
</comment>
<evidence type="ECO:0000313" key="10">
    <source>
        <dbReference type="Proteomes" id="UP000756132"/>
    </source>
</evidence>
<dbReference type="PROSITE" id="PS00624">
    <property type="entry name" value="GMC_OXRED_2"/>
    <property type="match status" value="1"/>
</dbReference>
<feature type="domain" description="Glucose-methanol-choline oxidoreductase N-terminal" evidence="8">
    <location>
        <begin position="274"/>
        <end position="288"/>
    </location>
</feature>
<evidence type="ECO:0000256" key="6">
    <source>
        <dbReference type="PIRSR" id="PIRSR000137-2"/>
    </source>
</evidence>
<dbReference type="Gene3D" id="3.50.50.60">
    <property type="entry name" value="FAD/NAD(P)-binding domain"/>
    <property type="match status" value="1"/>
</dbReference>
<dbReference type="GO" id="GO:0050660">
    <property type="term" value="F:flavin adenine dinucleotide binding"/>
    <property type="evidence" value="ECO:0007669"/>
    <property type="project" value="InterPro"/>
</dbReference>
<dbReference type="InterPro" id="IPR000172">
    <property type="entry name" value="GMC_OxRdtase_N"/>
</dbReference>
<name>A0A9Q8L7H9_PASFU</name>
<dbReference type="SUPFAM" id="SSF54373">
    <property type="entry name" value="FAD-linked reductases, C-terminal domain"/>
    <property type="match status" value="1"/>
</dbReference>
<dbReference type="PIRSF" id="PIRSF000137">
    <property type="entry name" value="Alcohol_oxidase"/>
    <property type="match status" value="1"/>
</dbReference>
<dbReference type="RefSeq" id="XP_047756525.1">
    <property type="nucleotide sequence ID" value="XM_047900431.1"/>
</dbReference>
<feature type="binding site" evidence="6">
    <location>
        <begin position="108"/>
        <end position="111"/>
    </location>
    <ligand>
        <name>FAD</name>
        <dbReference type="ChEBI" id="CHEBI:57692"/>
    </ligand>
</feature>
<dbReference type="KEGG" id="ffu:CLAFUR5_01283"/>
<dbReference type="PANTHER" id="PTHR11552">
    <property type="entry name" value="GLUCOSE-METHANOL-CHOLINE GMC OXIDOREDUCTASE"/>
    <property type="match status" value="1"/>
</dbReference>
<reference evidence="9" key="2">
    <citation type="journal article" date="2022" name="Microb. Genom.">
        <title>A chromosome-scale genome assembly of the tomato pathogen Cladosporium fulvum reveals a compartmentalized genome architecture and the presence of a dispensable chromosome.</title>
        <authorList>
            <person name="Zaccaron A.Z."/>
            <person name="Chen L.H."/>
            <person name="Samaras A."/>
            <person name="Stergiopoulos I."/>
        </authorList>
    </citation>
    <scope>NUCLEOTIDE SEQUENCE</scope>
    <source>
        <strain evidence="9">Race5_Kim</strain>
    </source>
</reference>
<evidence type="ECO:0000313" key="9">
    <source>
        <dbReference type="EMBL" id="UJO12159.1"/>
    </source>
</evidence>
<keyword evidence="5" id="KW-0560">Oxidoreductase</keyword>
<dbReference type="InterPro" id="IPR027424">
    <property type="entry name" value="Glucose_Oxidase_domain_2"/>
</dbReference>
<proteinExistence type="inferred from homology"/>
<gene>
    <name evidence="9" type="ORF">CLAFUR5_01283</name>
</gene>
<dbReference type="InterPro" id="IPR007867">
    <property type="entry name" value="GMC_OxRtase_C"/>
</dbReference>
<dbReference type="Pfam" id="PF05199">
    <property type="entry name" value="GMC_oxred_C"/>
    <property type="match status" value="1"/>
</dbReference>
<evidence type="ECO:0000259" key="8">
    <source>
        <dbReference type="PROSITE" id="PS00624"/>
    </source>
</evidence>
<protein>
    <submittedName>
        <fullName evidence="9">Alcohol oxidase</fullName>
    </submittedName>
</protein>
<dbReference type="InterPro" id="IPR012132">
    <property type="entry name" value="GMC_OxRdtase"/>
</dbReference>
<dbReference type="OrthoDB" id="269227at2759"/>
<evidence type="ECO:0000256" key="4">
    <source>
        <dbReference type="ARBA" id="ARBA00022827"/>
    </source>
</evidence>
<feature type="region of interest" description="Disordered" evidence="7">
    <location>
        <begin position="131"/>
        <end position="150"/>
    </location>
</feature>
<dbReference type="Proteomes" id="UP000756132">
    <property type="component" value="Chromosome 1"/>
</dbReference>
<dbReference type="InterPro" id="IPR036188">
    <property type="entry name" value="FAD/NAD-bd_sf"/>
</dbReference>
<evidence type="ECO:0000256" key="2">
    <source>
        <dbReference type="ARBA" id="ARBA00010790"/>
    </source>
</evidence>
<accession>A0A9Q8L7H9</accession>
<dbReference type="EMBL" id="CP090163">
    <property type="protein sequence ID" value="UJO12159.1"/>
    <property type="molecule type" value="Genomic_DNA"/>
</dbReference>
<keyword evidence="10" id="KW-1185">Reference proteome</keyword>
<feature type="binding site" evidence="6">
    <location>
        <position position="232"/>
    </location>
    <ligand>
        <name>FAD</name>
        <dbReference type="ChEBI" id="CHEBI:57692"/>
    </ligand>
</feature>
<dbReference type="PANTHER" id="PTHR11552:SF78">
    <property type="entry name" value="GLUCOSE-METHANOL-CHOLINE OXIDOREDUCTASE N-TERMINAL DOMAIN-CONTAINING PROTEIN"/>
    <property type="match status" value="1"/>
</dbReference>
<dbReference type="SUPFAM" id="SSF51905">
    <property type="entry name" value="FAD/NAD(P)-binding domain"/>
    <property type="match status" value="1"/>
</dbReference>
<keyword evidence="3" id="KW-0285">Flavoprotein</keyword>